<dbReference type="InterPro" id="IPR000577">
    <property type="entry name" value="Carb_kinase_FGGY"/>
</dbReference>
<keyword evidence="3" id="KW-0418">Kinase</keyword>
<evidence type="ECO:0000256" key="3">
    <source>
        <dbReference type="ARBA" id="ARBA00022777"/>
    </source>
</evidence>
<name>A0A1L8R7E6_9ENTE</name>
<dbReference type="STRING" id="317010.RU96_GL001988"/>
<dbReference type="GO" id="GO:0005975">
    <property type="term" value="P:carbohydrate metabolic process"/>
    <property type="evidence" value="ECO:0007669"/>
    <property type="project" value="InterPro"/>
</dbReference>
<proteinExistence type="inferred from homology"/>
<dbReference type="Proteomes" id="UP000182835">
    <property type="component" value="Unassembled WGS sequence"/>
</dbReference>
<dbReference type="Gene3D" id="3.30.420.40">
    <property type="match status" value="2"/>
</dbReference>
<dbReference type="AlphaFoldDB" id="A0A1L8R7E6"/>
<dbReference type="InterPro" id="IPR050406">
    <property type="entry name" value="FGGY_Carb_Kinase"/>
</dbReference>
<dbReference type="InterPro" id="IPR043129">
    <property type="entry name" value="ATPase_NBD"/>
</dbReference>
<dbReference type="Pfam" id="PF00370">
    <property type="entry name" value="FGGY_N"/>
    <property type="match status" value="1"/>
</dbReference>
<gene>
    <name evidence="6" type="ORF">RU96_GL001988</name>
</gene>
<sequence length="471" mass="53889">MHDDYGTLFDFDTIYKRIIMILEDYFLTFNQDIDSINISSVGEAGVLIDKTGKIVTPMIAWFDKRAEKYVTILNENQKEKIYNITGLPAHSNYSIPKISWLFDHYELTNYPYTWLNLPDLLAYKLTGTVKTEFSMASRTMALDLKNKIWSEEILDIFNLTGKVTFPDIQSSGEIVGYITANLGDLFKQNQNVTVRIAGHDHMVGALSMNLSENKMLNSTGTTEGLLTINSHLVDFNKNFSNSLSMGIFTNSSYYTLFSSMPTGGNAFDWYKKLFNLSQEDFLKDCEILNEEYLLGKRKLSEELLFVPHLNGSGAPYKFGASQAIFYGMKQTTERRDILFGVLLGLCMEMKLTASCFNMQVIDCILAIGPVIKNPLWLQMKADALNLNIEAVEVEEAVSFGALKAAYADFNRFCDYQIIKPIEQNVREFNTQFLKYQDLYDYKKDILENNYLYKLKSKTQKLDNDCFVEEVS</sequence>
<evidence type="ECO:0008006" key="8">
    <source>
        <dbReference type="Google" id="ProtNLM"/>
    </source>
</evidence>
<evidence type="ECO:0000313" key="6">
    <source>
        <dbReference type="EMBL" id="OJG15683.1"/>
    </source>
</evidence>
<dbReference type="PIRSF" id="PIRSF000538">
    <property type="entry name" value="GlpK"/>
    <property type="match status" value="1"/>
</dbReference>
<dbReference type="PANTHER" id="PTHR43095:SF5">
    <property type="entry name" value="XYLULOSE KINASE"/>
    <property type="match status" value="1"/>
</dbReference>
<organism evidence="6 7">
    <name type="scientific">Enterococcus canintestini</name>
    <dbReference type="NCBI Taxonomy" id="317010"/>
    <lineage>
        <taxon>Bacteria</taxon>
        <taxon>Bacillati</taxon>
        <taxon>Bacillota</taxon>
        <taxon>Bacilli</taxon>
        <taxon>Lactobacillales</taxon>
        <taxon>Enterococcaceae</taxon>
        <taxon>Enterococcus</taxon>
    </lineage>
</organism>
<evidence type="ECO:0000256" key="1">
    <source>
        <dbReference type="ARBA" id="ARBA00009156"/>
    </source>
</evidence>
<evidence type="ECO:0000259" key="5">
    <source>
        <dbReference type="Pfam" id="PF02782"/>
    </source>
</evidence>
<comment type="caution">
    <text evidence="6">The sequence shown here is derived from an EMBL/GenBank/DDBJ whole genome shotgun (WGS) entry which is preliminary data.</text>
</comment>
<accession>A0A1L8R7E6</accession>
<keyword evidence="2" id="KW-0808">Transferase</keyword>
<dbReference type="InterPro" id="IPR018484">
    <property type="entry name" value="FGGY_N"/>
</dbReference>
<dbReference type="PANTHER" id="PTHR43095">
    <property type="entry name" value="SUGAR KINASE"/>
    <property type="match status" value="1"/>
</dbReference>
<evidence type="ECO:0000313" key="7">
    <source>
        <dbReference type="Proteomes" id="UP000182835"/>
    </source>
</evidence>
<dbReference type="SUPFAM" id="SSF53067">
    <property type="entry name" value="Actin-like ATPase domain"/>
    <property type="match status" value="2"/>
</dbReference>
<feature type="domain" description="Carbohydrate kinase FGGY C-terminal" evidence="5">
    <location>
        <begin position="216"/>
        <end position="405"/>
    </location>
</feature>
<dbReference type="CDD" id="cd07773">
    <property type="entry name" value="ASKHA_NBD_FGGY_FK"/>
    <property type="match status" value="1"/>
</dbReference>
<evidence type="ECO:0000259" key="4">
    <source>
        <dbReference type="Pfam" id="PF00370"/>
    </source>
</evidence>
<comment type="similarity">
    <text evidence="1">Belongs to the FGGY kinase family.</text>
</comment>
<protein>
    <recommendedName>
        <fullName evidence="8">Carbohydrate kinase FGGY N-terminal domain-containing protein</fullName>
    </recommendedName>
</protein>
<dbReference type="GO" id="GO:0016301">
    <property type="term" value="F:kinase activity"/>
    <property type="evidence" value="ECO:0007669"/>
    <property type="project" value="UniProtKB-KW"/>
</dbReference>
<dbReference type="Pfam" id="PF02782">
    <property type="entry name" value="FGGY_C"/>
    <property type="match status" value="1"/>
</dbReference>
<dbReference type="InterPro" id="IPR018485">
    <property type="entry name" value="FGGY_C"/>
</dbReference>
<dbReference type="EMBL" id="JXKG01000005">
    <property type="protein sequence ID" value="OJG15683.1"/>
    <property type="molecule type" value="Genomic_DNA"/>
</dbReference>
<evidence type="ECO:0000256" key="2">
    <source>
        <dbReference type="ARBA" id="ARBA00022679"/>
    </source>
</evidence>
<reference evidence="6 7" key="1">
    <citation type="submission" date="2014-12" db="EMBL/GenBank/DDBJ databases">
        <title>Draft genome sequences of 29 type strains of Enterococci.</title>
        <authorList>
            <person name="Zhong Z."/>
            <person name="Sun Z."/>
            <person name="Liu W."/>
            <person name="Zhang W."/>
            <person name="Zhang H."/>
        </authorList>
    </citation>
    <scope>NUCLEOTIDE SEQUENCE [LARGE SCALE GENOMIC DNA]</scope>
    <source>
        <strain evidence="6 7">DSM 21207</strain>
    </source>
</reference>
<feature type="domain" description="Carbohydrate kinase FGGY N-terminal" evidence="4">
    <location>
        <begin position="30"/>
        <end position="206"/>
    </location>
</feature>